<keyword evidence="2" id="KW-1185">Reference proteome</keyword>
<dbReference type="eggNOG" id="COG1409">
    <property type="taxonomic scope" value="Bacteria"/>
</dbReference>
<gene>
    <name evidence="1" type="ordered locus">Bcer98_0665</name>
</gene>
<dbReference type="HOGENOM" id="CLU_3212244_0_0_9"/>
<evidence type="ECO:0000313" key="1">
    <source>
        <dbReference type="EMBL" id="ABS21012.1"/>
    </source>
</evidence>
<accession>A7GLK4</accession>
<dbReference type="AlphaFoldDB" id="A7GLK4"/>
<protein>
    <submittedName>
        <fullName evidence="1">Purple acid phosphatase/fibronectin domain protein</fullName>
    </submittedName>
</protein>
<reference evidence="1 2" key="1">
    <citation type="journal article" date="2008" name="Chem. Biol. Interact.">
        <title>Extending the Bacillus cereus group genomics to putative food-borne pathogens of different toxicity.</title>
        <authorList>
            <person name="Lapidus A."/>
            <person name="Goltsman E."/>
            <person name="Auger S."/>
            <person name="Galleron N."/>
            <person name="Segurens B."/>
            <person name="Dossat C."/>
            <person name="Land M.L."/>
            <person name="Broussolle V."/>
            <person name="Brillard J."/>
            <person name="Guinebretiere M.H."/>
            <person name="Sanchis V."/>
            <person name="Nguen-The C."/>
            <person name="Lereclus D."/>
            <person name="Richardson P."/>
            <person name="Wincker P."/>
            <person name="Weissenbach J."/>
            <person name="Ehrlich S.D."/>
            <person name="Sorokin A."/>
        </authorList>
    </citation>
    <scope>NUCLEOTIDE SEQUENCE [LARGE SCALE GENOMIC DNA]</scope>
    <source>
        <strain evidence="2">DSM 22905 / CIP 110041 / 391-98 / NVH 391-98</strain>
    </source>
</reference>
<sequence length="44" mass="4894">MHIKNSGADDIFRWKRAIEQLNMLVLKQDIFVIVGDCTDTGSGG</sequence>
<proteinExistence type="predicted"/>
<evidence type="ECO:0000313" key="2">
    <source>
        <dbReference type="Proteomes" id="UP000002300"/>
    </source>
</evidence>
<dbReference type="Proteomes" id="UP000002300">
    <property type="component" value="Chromosome"/>
</dbReference>
<organism evidence="1 2">
    <name type="scientific">Bacillus cytotoxicus (strain DSM 22905 / CIP 110041 / 391-98 / NVH 391-98)</name>
    <dbReference type="NCBI Taxonomy" id="315749"/>
    <lineage>
        <taxon>Bacteria</taxon>
        <taxon>Bacillati</taxon>
        <taxon>Bacillota</taxon>
        <taxon>Bacilli</taxon>
        <taxon>Bacillales</taxon>
        <taxon>Bacillaceae</taxon>
        <taxon>Bacillus</taxon>
        <taxon>Bacillus cereus group</taxon>
    </lineage>
</organism>
<name>A7GLK4_BACCN</name>
<dbReference type="KEGG" id="bcy:Bcer98_0665"/>
<dbReference type="STRING" id="315749.Bcer98_0665"/>
<dbReference type="EMBL" id="CP000764">
    <property type="protein sequence ID" value="ABS21012.1"/>
    <property type="molecule type" value="Genomic_DNA"/>
</dbReference>